<gene>
    <name evidence="2" type="ORF">BN970_03391</name>
</gene>
<keyword evidence="1" id="KW-0812">Transmembrane</keyword>
<keyword evidence="1" id="KW-0472">Membrane</keyword>
<sequence length="118" mass="11985">MRRRAVVYVCGNDNVPDNFAGEVDATSTQMKGSTTMAQMPKFLVLGAAAVGAVAAILGAPSASADPSLLPQCETTGGSSIAGGQTTDCASEGNVQIDSTPGVYPGEEEFYGFPAFGFI</sequence>
<keyword evidence="1" id="KW-1133">Transmembrane helix</keyword>
<protein>
    <submittedName>
        <fullName evidence="2">Uncharacterized protein</fullName>
    </submittedName>
</protein>
<evidence type="ECO:0000256" key="1">
    <source>
        <dbReference type="SAM" id="Phobius"/>
    </source>
</evidence>
<evidence type="ECO:0000313" key="3">
    <source>
        <dbReference type="Proteomes" id="UP000182227"/>
    </source>
</evidence>
<proteinExistence type="predicted"/>
<organism evidence="2 3">
    <name type="scientific">Mycolicibacterium conceptionense</name>
    <dbReference type="NCBI Taxonomy" id="451644"/>
    <lineage>
        <taxon>Bacteria</taxon>
        <taxon>Bacillati</taxon>
        <taxon>Actinomycetota</taxon>
        <taxon>Actinomycetes</taxon>
        <taxon>Mycobacteriales</taxon>
        <taxon>Mycobacteriaceae</taxon>
        <taxon>Mycolicibacterium</taxon>
    </lineage>
</organism>
<accession>A0A0U1DGK5</accession>
<dbReference type="AlphaFoldDB" id="A0A0U1DGK5"/>
<reference evidence="2 3" key="1">
    <citation type="submission" date="2015-03" db="EMBL/GenBank/DDBJ databases">
        <authorList>
            <person name="Murphy D."/>
        </authorList>
    </citation>
    <scope>NUCLEOTIDE SEQUENCE [LARGE SCALE GENOMIC DNA]</scope>
    <source>
        <strain evidence="2 3">D16</strain>
    </source>
</reference>
<evidence type="ECO:0000313" key="2">
    <source>
        <dbReference type="EMBL" id="CQD16033.1"/>
    </source>
</evidence>
<dbReference type="Proteomes" id="UP000182227">
    <property type="component" value="Unassembled WGS sequence"/>
</dbReference>
<dbReference type="EMBL" id="CTEF01000002">
    <property type="protein sequence ID" value="CQD16033.1"/>
    <property type="molecule type" value="Genomic_DNA"/>
</dbReference>
<name>A0A0U1DGK5_9MYCO</name>
<feature type="transmembrane region" description="Helical" evidence="1">
    <location>
        <begin position="42"/>
        <end position="62"/>
    </location>
</feature>